<reference evidence="1" key="1">
    <citation type="submission" date="2025-02" db="EMBL/GenBank/DDBJ databases">
        <authorList>
            <consortium name="NCBI Genome Project"/>
        </authorList>
    </citation>
    <scope>NUCLEOTIDE SEQUENCE</scope>
</reference>
<protein>
    <submittedName>
        <fullName evidence="1">Uncharacterized protein</fullName>
    </submittedName>
</protein>
<sequence>MNRRTYYLNGLSHNQDSMRIVDNLLSLSNQSNLQVTVSASLSTRRLFCMECSDLADKVCLILRHLHTHAPALIAILLVCCVFDAECYDYKIGGQVERLPSNWANTGRSMVLGTLSVIGLGQNGTVQMNLLQPLIVE</sequence>
<dbReference type="AlphaFoldDB" id="A0AAJ8BZN5"/>
<evidence type="ECO:0000313" key="1">
    <source>
        <dbReference type="RefSeq" id="XP_059605441.1"/>
    </source>
</evidence>
<dbReference type="GeneID" id="84592170"/>
<accession>A0AAJ8BZN5</accession>
<organism evidence="1">
    <name type="scientific">Aspergillus niger</name>
    <dbReference type="NCBI Taxonomy" id="5061"/>
    <lineage>
        <taxon>Eukaryota</taxon>
        <taxon>Fungi</taxon>
        <taxon>Dikarya</taxon>
        <taxon>Ascomycota</taxon>
        <taxon>Pezizomycotina</taxon>
        <taxon>Eurotiomycetes</taxon>
        <taxon>Eurotiomycetidae</taxon>
        <taxon>Eurotiales</taxon>
        <taxon>Aspergillaceae</taxon>
        <taxon>Aspergillus</taxon>
        <taxon>Aspergillus subgen. Circumdati</taxon>
    </lineage>
</organism>
<dbReference type="RefSeq" id="XP_059605441.1">
    <property type="nucleotide sequence ID" value="XM_059750009.1"/>
</dbReference>
<proteinExistence type="predicted"/>
<gene>
    <name evidence="1" type="ORF">An11g00540</name>
</gene>
<dbReference type="KEGG" id="ang:An11g00540"/>
<dbReference type="VEuPathDB" id="FungiDB:An11g00540"/>
<reference evidence="1" key="2">
    <citation type="submission" date="2025-08" db="UniProtKB">
        <authorList>
            <consortium name="RefSeq"/>
        </authorList>
    </citation>
    <scope>IDENTIFICATION</scope>
</reference>
<name>A0AAJ8BZN5_ASPNG</name>